<keyword evidence="7" id="KW-1185">Reference proteome</keyword>
<keyword evidence="2" id="KW-0479">Metal-binding</keyword>
<evidence type="ECO:0000256" key="1">
    <source>
        <dbReference type="ARBA" id="ARBA00001947"/>
    </source>
</evidence>
<accession>A0A2M8W1B1</accession>
<dbReference type="GO" id="GO:0005829">
    <property type="term" value="C:cytosol"/>
    <property type="evidence" value="ECO:0007669"/>
    <property type="project" value="TreeGrafter"/>
</dbReference>
<dbReference type="RefSeq" id="WP_245859301.1">
    <property type="nucleotide sequence ID" value="NZ_PGTZ01000014.1"/>
</dbReference>
<dbReference type="AlphaFoldDB" id="A0A2M8W1B1"/>
<evidence type="ECO:0000313" key="7">
    <source>
        <dbReference type="Proteomes" id="UP000231586"/>
    </source>
</evidence>
<dbReference type="Gene3D" id="2.30.40.10">
    <property type="entry name" value="Urease, subunit C, domain 1"/>
    <property type="match status" value="1"/>
</dbReference>
<dbReference type="InterPro" id="IPR032466">
    <property type="entry name" value="Metal_Hydrolase"/>
</dbReference>
<dbReference type="PANTHER" id="PTHR11271:SF6">
    <property type="entry name" value="GUANINE DEAMINASE"/>
    <property type="match status" value="1"/>
</dbReference>
<dbReference type="PANTHER" id="PTHR11271">
    <property type="entry name" value="GUANINE DEAMINASE"/>
    <property type="match status" value="1"/>
</dbReference>
<dbReference type="InterPro" id="IPR006680">
    <property type="entry name" value="Amidohydro-rel"/>
</dbReference>
<evidence type="ECO:0000256" key="4">
    <source>
        <dbReference type="ARBA" id="ARBA00022833"/>
    </source>
</evidence>
<dbReference type="Gene3D" id="3.20.20.140">
    <property type="entry name" value="Metal-dependent hydrolases"/>
    <property type="match status" value="1"/>
</dbReference>
<dbReference type="InterPro" id="IPR051607">
    <property type="entry name" value="Metallo-dep_hydrolases"/>
</dbReference>
<gene>
    <name evidence="6" type="ORF">CLV34_3172</name>
</gene>
<comment type="cofactor">
    <cofactor evidence="1">
        <name>Zn(2+)</name>
        <dbReference type="ChEBI" id="CHEBI:29105"/>
    </cofactor>
</comment>
<dbReference type="Pfam" id="PF01979">
    <property type="entry name" value="Amidohydro_1"/>
    <property type="match status" value="1"/>
</dbReference>
<comment type="caution">
    <text evidence="6">The sequence shown here is derived from an EMBL/GenBank/DDBJ whole genome shotgun (WGS) entry which is preliminary data.</text>
</comment>
<dbReference type="EMBL" id="PGTZ01000014">
    <property type="protein sequence ID" value="PJI84717.1"/>
    <property type="molecule type" value="Genomic_DNA"/>
</dbReference>
<keyword evidence="3" id="KW-0378">Hydrolase</keyword>
<evidence type="ECO:0000313" key="6">
    <source>
        <dbReference type="EMBL" id="PJI84717.1"/>
    </source>
</evidence>
<reference evidence="6 7" key="1">
    <citation type="submission" date="2017-11" db="EMBL/GenBank/DDBJ databases">
        <title>Genomic Encyclopedia of Archaeal and Bacterial Type Strains, Phase II (KMG-II): From Individual Species to Whole Genera.</title>
        <authorList>
            <person name="Goeker M."/>
        </authorList>
    </citation>
    <scope>NUCLEOTIDE SEQUENCE [LARGE SCALE GENOMIC DNA]</scope>
    <source>
        <strain evidence="6 7">DSM 22413</strain>
    </source>
</reference>
<dbReference type="GO" id="GO:0008892">
    <property type="term" value="F:guanine deaminase activity"/>
    <property type="evidence" value="ECO:0007669"/>
    <property type="project" value="TreeGrafter"/>
</dbReference>
<proteinExistence type="predicted"/>
<sequence length="481" mass="51216">MQQKSGPGPVDGPVDGLVVEGHVLHVSGSPAPPEVHDALVSLPDGAVAVDGSGRVGWVGHRADLPAEHAARPRRRTGFVLPGFVDTHLHLAQTYSVDAYGGGQLLDWLERCIFPAEARLQDPEVADRIATDFCEQRVAAGTTSAMVFGSAFLHAQDALFSQSLEHGLRTVSGRGIQTVGPDSAKPLLTSEDAVSGLARVEIERWHGVDPRPGTAERDAMLQVALVPRFALSVTPRTLDALGDLYADVSRRGVYVHTHLSENDGGPWGECAAVREQFGVARYLDAYDGGHHGPDVPRRPGLLGRRSVFAHGVHCEDGELARLAETGSSIAHCPTSQLFLGSGTMPWRRTAASGVHVALASDVGAGDEWLLPRVASDCFKVHMSEQGEAGVAIEPAELLFLATLAGSRALDQEHLTGNLDVGKEADLVLVDPDRQPTLARALRHGVRSDDPVEATAQTLFTLLLGMREASIEAVYVRGRKVSA</sequence>
<dbReference type="Proteomes" id="UP000231586">
    <property type="component" value="Unassembled WGS sequence"/>
</dbReference>
<dbReference type="GO" id="GO:0008270">
    <property type="term" value="F:zinc ion binding"/>
    <property type="evidence" value="ECO:0007669"/>
    <property type="project" value="TreeGrafter"/>
</dbReference>
<dbReference type="SUPFAM" id="SSF51338">
    <property type="entry name" value="Composite domain of metallo-dependent hydrolases"/>
    <property type="match status" value="2"/>
</dbReference>
<dbReference type="GO" id="GO:0046098">
    <property type="term" value="P:guanine metabolic process"/>
    <property type="evidence" value="ECO:0007669"/>
    <property type="project" value="TreeGrafter"/>
</dbReference>
<evidence type="ECO:0000256" key="3">
    <source>
        <dbReference type="ARBA" id="ARBA00022801"/>
    </source>
</evidence>
<name>A0A2M8W1B1_9MICO</name>
<evidence type="ECO:0000259" key="5">
    <source>
        <dbReference type="Pfam" id="PF01979"/>
    </source>
</evidence>
<organism evidence="6 7">
    <name type="scientific">Luteimicrobium subarcticum</name>
    <dbReference type="NCBI Taxonomy" id="620910"/>
    <lineage>
        <taxon>Bacteria</taxon>
        <taxon>Bacillati</taxon>
        <taxon>Actinomycetota</taxon>
        <taxon>Actinomycetes</taxon>
        <taxon>Micrococcales</taxon>
        <taxon>Luteimicrobium</taxon>
    </lineage>
</organism>
<keyword evidence="4" id="KW-0862">Zinc</keyword>
<dbReference type="InterPro" id="IPR011059">
    <property type="entry name" value="Metal-dep_hydrolase_composite"/>
</dbReference>
<dbReference type="SUPFAM" id="SSF51556">
    <property type="entry name" value="Metallo-dependent hydrolases"/>
    <property type="match status" value="1"/>
</dbReference>
<protein>
    <submittedName>
        <fullName evidence="6">Guanine deaminase</fullName>
    </submittedName>
</protein>
<feature type="domain" description="Amidohydrolase-related" evidence="5">
    <location>
        <begin position="78"/>
        <end position="444"/>
    </location>
</feature>
<evidence type="ECO:0000256" key="2">
    <source>
        <dbReference type="ARBA" id="ARBA00022723"/>
    </source>
</evidence>